<evidence type="ECO:0000313" key="6">
    <source>
        <dbReference type="EMBL" id="SEW48284.1"/>
    </source>
</evidence>
<dbReference type="Gene3D" id="3.40.30.10">
    <property type="entry name" value="Glutaredoxin"/>
    <property type="match status" value="1"/>
</dbReference>
<sequence>MKKIFYITLTICLCIAFGLFLINQNTDIIKNLKIRTADQVKKDEVKYSLKNSPFYKQYFSKKNLIVFNIWATWCEPCLKEMSVLNKVKKQMNNSDIIFLSYSLDNDSLKIKNFNASKRFDFKDITLENYSYKNSILLALDANKNEINNSIINISSTELPETFIIKNGKVVYITKGMINYEDFLEKLKSFNSQK</sequence>
<proteinExistence type="predicted"/>
<evidence type="ECO:0000256" key="1">
    <source>
        <dbReference type="ARBA" id="ARBA00004196"/>
    </source>
</evidence>
<reference evidence="7" key="1">
    <citation type="submission" date="2016-10" db="EMBL/GenBank/DDBJ databases">
        <authorList>
            <person name="Varghese N."/>
            <person name="Submissions S."/>
        </authorList>
    </citation>
    <scope>NUCLEOTIDE SEQUENCE [LARGE SCALE GENOMIC DNA]</scope>
    <source>
        <strain evidence="7">DSM 17724</strain>
    </source>
</reference>
<keyword evidence="7" id="KW-1185">Reference proteome</keyword>
<evidence type="ECO:0000256" key="3">
    <source>
        <dbReference type="ARBA" id="ARBA00023157"/>
    </source>
</evidence>
<keyword evidence="3" id="KW-1015">Disulfide bond</keyword>
<dbReference type="InterPro" id="IPR013740">
    <property type="entry name" value="Redoxin"/>
</dbReference>
<dbReference type="OrthoDB" id="9815205at2"/>
<dbReference type="InterPro" id="IPR013766">
    <property type="entry name" value="Thioredoxin_domain"/>
</dbReference>
<dbReference type="EMBL" id="FOIU01000003">
    <property type="protein sequence ID" value="SEW48284.1"/>
    <property type="molecule type" value="Genomic_DNA"/>
</dbReference>
<gene>
    <name evidence="6" type="ORF">SAMN05421841_3777</name>
</gene>
<dbReference type="Pfam" id="PF08534">
    <property type="entry name" value="Redoxin"/>
    <property type="match status" value="1"/>
</dbReference>
<dbReference type="PANTHER" id="PTHR42852">
    <property type="entry name" value="THIOL:DISULFIDE INTERCHANGE PROTEIN DSBE"/>
    <property type="match status" value="1"/>
</dbReference>
<dbReference type="CDD" id="cd02966">
    <property type="entry name" value="TlpA_like_family"/>
    <property type="match status" value="1"/>
</dbReference>
<comment type="subcellular location">
    <subcellularLocation>
        <location evidence="1">Cell envelope</location>
    </subcellularLocation>
</comment>
<protein>
    <submittedName>
        <fullName evidence="6">Redoxin</fullName>
    </submittedName>
</protein>
<keyword evidence="2" id="KW-0201">Cytochrome c-type biogenesis</keyword>
<name>A0A1I0S1N8_9FLAO</name>
<dbReference type="InterPro" id="IPR050553">
    <property type="entry name" value="Thioredoxin_ResA/DsbE_sf"/>
</dbReference>
<dbReference type="InterPro" id="IPR036249">
    <property type="entry name" value="Thioredoxin-like_sf"/>
</dbReference>
<dbReference type="GO" id="GO:0030313">
    <property type="term" value="C:cell envelope"/>
    <property type="evidence" value="ECO:0007669"/>
    <property type="project" value="UniProtKB-SubCell"/>
</dbReference>
<evidence type="ECO:0000256" key="2">
    <source>
        <dbReference type="ARBA" id="ARBA00022748"/>
    </source>
</evidence>
<dbReference type="GO" id="GO:0017004">
    <property type="term" value="P:cytochrome complex assembly"/>
    <property type="evidence" value="ECO:0007669"/>
    <property type="project" value="UniProtKB-KW"/>
</dbReference>
<feature type="domain" description="Thioredoxin" evidence="5">
    <location>
        <begin position="23"/>
        <end position="191"/>
    </location>
</feature>
<dbReference type="PROSITE" id="PS51352">
    <property type="entry name" value="THIOREDOXIN_2"/>
    <property type="match status" value="1"/>
</dbReference>
<evidence type="ECO:0000313" key="7">
    <source>
        <dbReference type="Proteomes" id="UP000199469"/>
    </source>
</evidence>
<organism evidence="6 7">
    <name type="scientific">Chryseobacterium wanjuense</name>
    <dbReference type="NCBI Taxonomy" id="356305"/>
    <lineage>
        <taxon>Bacteria</taxon>
        <taxon>Pseudomonadati</taxon>
        <taxon>Bacteroidota</taxon>
        <taxon>Flavobacteriia</taxon>
        <taxon>Flavobacteriales</taxon>
        <taxon>Weeksellaceae</taxon>
        <taxon>Chryseobacterium group</taxon>
        <taxon>Chryseobacterium</taxon>
    </lineage>
</organism>
<dbReference type="RefSeq" id="WP_089795361.1">
    <property type="nucleotide sequence ID" value="NZ_FOIU01000003.1"/>
</dbReference>
<dbReference type="PANTHER" id="PTHR42852:SF6">
    <property type="entry name" value="THIOL:DISULFIDE INTERCHANGE PROTEIN DSBE"/>
    <property type="match status" value="1"/>
</dbReference>
<evidence type="ECO:0000256" key="4">
    <source>
        <dbReference type="ARBA" id="ARBA00023284"/>
    </source>
</evidence>
<dbReference type="AlphaFoldDB" id="A0A1I0S1N8"/>
<keyword evidence="4" id="KW-0676">Redox-active center</keyword>
<dbReference type="GO" id="GO:0016491">
    <property type="term" value="F:oxidoreductase activity"/>
    <property type="evidence" value="ECO:0007669"/>
    <property type="project" value="InterPro"/>
</dbReference>
<accession>A0A1I0S1N8</accession>
<dbReference type="Proteomes" id="UP000199469">
    <property type="component" value="Unassembled WGS sequence"/>
</dbReference>
<dbReference type="SUPFAM" id="SSF52833">
    <property type="entry name" value="Thioredoxin-like"/>
    <property type="match status" value="1"/>
</dbReference>
<evidence type="ECO:0000259" key="5">
    <source>
        <dbReference type="PROSITE" id="PS51352"/>
    </source>
</evidence>
<dbReference type="STRING" id="356305.SAMN05421841_3777"/>